<feature type="domain" description="Transposase TnpC homeodomain" evidence="4">
    <location>
        <begin position="49"/>
        <end position="124"/>
    </location>
</feature>
<dbReference type="RefSeq" id="WP_108623077.1">
    <property type="nucleotide sequence ID" value="NZ_CP028901.1"/>
</dbReference>
<dbReference type="NCBIfam" id="NF033517">
    <property type="entry name" value="transpos_IS66"/>
    <property type="match status" value="1"/>
</dbReference>
<evidence type="ECO:0000259" key="2">
    <source>
        <dbReference type="Pfam" id="PF03050"/>
    </source>
</evidence>
<dbReference type="InterPro" id="IPR039552">
    <property type="entry name" value="IS66_C"/>
</dbReference>
<protein>
    <submittedName>
        <fullName evidence="6">IS66 family transposase</fullName>
    </submittedName>
</protein>
<dbReference type="Pfam" id="PF13817">
    <property type="entry name" value="DDE_Tnp_IS66_C"/>
    <property type="match status" value="1"/>
</dbReference>
<feature type="compositionally biased region" description="Basic and acidic residues" evidence="1">
    <location>
        <begin position="95"/>
        <end position="107"/>
    </location>
</feature>
<evidence type="ECO:0000259" key="3">
    <source>
        <dbReference type="Pfam" id="PF13005"/>
    </source>
</evidence>
<dbReference type="Pfam" id="PF13007">
    <property type="entry name" value="LZ_Tnp_IS66"/>
    <property type="match status" value="1"/>
</dbReference>
<dbReference type="Proteomes" id="UP000244571">
    <property type="component" value="Chromosome"/>
</dbReference>
<evidence type="ECO:0000256" key="1">
    <source>
        <dbReference type="SAM" id="MobiDB-lite"/>
    </source>
</evidence>
<dbReference type="PANTHER" id="PTHR33678">
    <property type="entry name" value="BLL1576 PROTEIN"/>
    <property type="match status" value="1"/>
</dbReference>
<evidence type="ECO:0000313" key="7">
    <source>
        <dbReference type="Proteomes" id="UP000244571"/>
    </source>
</evidence>
<dbReference type="InterPro" id="IPR024474">
    <property type="entry name" value="Znf_dom_IS66"/>
</dbReference>
<keyword evidence="7" id="KW-1185">Reference proteome</keyword>
<feature type="domain" description="Transposase IS66 zinc-finger binding" evidence="3">
    <location>
        <begin position="133"/>
        <end position="173"/>
    </location>
</feature>
<dbReference type="InterPro" id="IPR052344">
    <property type="entry name" value="Transposase-related"/>
</dbReference>
<feature type="domain" description="Transposase IS66 C-terminal" evidence="5">
    <location>
        <begin position="477"/>
        <end position="513"/>
    </location>
</feature>
<dbReference type="KEGG" id="boz:DBV39_04205"/>
<evidence type="ECO:0000259" key="4">
    <source>
        <dbReference type="Pfam" id="PF13007"/>
    </source>
</evidence>
<dbReference type="PANTHER" id="PTHR33678:SF1">
    <property type="entry name" value="BLL1576 PROTEIN"/>
    <property type="match status" value="1"/>
</dbReference>
<evidence type="ECO:0000313" key="6">
    <source>
        <dbReference type="EMBL" id="AWB35621.1"/>
    </source>
</evidence>
<accession>A0A2R4XPC4</accession>
<feature type="region of interest" description="Disordered" evidence="1">
    <location>
        <begin position="95"/>
        <end position="119"/>
    </location>
</feature>
<gene>
    <name evidence="6" type="ORF">DBV39_04205</name>
</gene>
<dbReference type="OrthoDB" id="9794514at2"/>
<dbReference type="EMBL" id="CP028901">
    <property type="protein sequence ID" value="AWB35621.1"/>
    <property type="molecule type" value="Genomic_DNA"/>
</dbReference>
<organism evidence="6 7">
    <name type="scientific">Orrella marina</name>
    <dbReference type="NCBI Taxonomy" id="2163011"/>
    <lineage>
        <taxon>Bacteria</taxon>
        <taxon>Pseudomonadati</taxon>
        <taxon>Pseudomonadota</taxon>
        <taxon>Betaproteobacteria</taxon>
        <taxon>Burkholderiales</taxon>
        <taxon>Alcaligenaceae</taxon>
        <taxon>Orrella</taxon>
    </lineage>
</organism>
<dbReference type="InterPro" id="IPR024463">
    <property type="entry name" value="Transposase_TnpC_homeodom"/>
</dbReference>
<proteinExistence type="predicted"/>
<dbReference type="Pfam" id="PF13005">
    <property type="entry name" value="zf-IS66"/>
    <property type="match status" value="1"/>
</dbReference>
<dbReference type="AlphaFoldDB" id="A0A2R4XPC4"/>
<dbReference type="Pfam" id="PF03050">
    <property type="entry name" value="DDE_Tnp_IS66"/>
    <property type="match status" value="1"/>
</dbReference>
<name>A0A2R4XPC4_9BURK</name>
<dbReference type="InterPro" id="IPR004291">
    <property type="entry name" value="Transposase_IS66_central"/>
</dbReference>
<reference evidence="6 7" key="1">
    <citation type="submission" date="2018-04" db="EMBL/GenBank/DDBJ databases">
        <title>Bordetella sp. HZ20 isolated from seawater.</title>
        <authorList>
            <person name="Sun C."/>
        </authorList>
    </citation>
    <scope>NUCLEOTIDE SEQUENCE [LARGE SCALE GENOMIC DNA]</scope>
    <source>
        <strain evidence="6 7">HZ20</strain>
    </source>
</reference>
<feature type="domain" description="Transposase IS66 central" evidence="2">
    <location>
        <begin position="187"/>
        <end position="470"/>
    </location>
</feature>
<evidence type="ECO:0000259" key="5">
    <source>
        <dbReference type="Pfam" id="PF13817"/>
    </source>
</evidence>
<sequence length="522" mass="59206">MTDTTALEKMDAQALRSLARQLLETVGTQSKALDERAIEIKDKELKIAQLTHEMALHRRWRFDKRSEQFKGLQGSLFEETIDADLAAMQTELEDLVKPEDPKQDKPRTQPKRNPLPAELPRTDIFHEPAHAMCGCGCALKRIGQDVSEKLHYTPGVFTVERHIRGRWACVQCESIIQQPVPAQVIDKSYATPSLLAHLLISKFADHLPLYRLEQIYGRAGLAIPRSTLSQWVGICGVRLQPLVDALRQAVLTQDVLHADETPVKLLKPGQGKTHKAYLWAYASGRFEPMQAVIYEFSENRSGENAKTFLNGWKGRLVCDYYSGYQGLFGEGKAIIEIGCLAHARRKFHDLYEANKSEIAQQALTMIGFLYDVEHEARDMTPEDRGRLRQQKVKPILRKMRAWLVLQRTKATDGTALARALDYSIKRWGALTRYVEDGRLPIDNNHLETRIRPVATGRNNWQFMGSTRAGKRAAAIMSLVQSAKLNGLDPYAYLVDVLERLPTHPNQCIQDLLPQNWKPQAQS</sequence>